<accession>A0ACC0N6R1</accession>
<evidence type="ECO:0000313" key="1">
    <source>
        <dbReference type="EMBL" id="KAI8548569.1"/>
    </source>
</evidence>
<sequence>MNHPEFLSNPFYVGGDSYAGITVPAIVQLISNGKKIVKHWLGYLLGNPVTISAIENNYAIPFAHGMGLISDEHYEKSPSQKLTFLSLSLSLSPQSLQRNCKGQYFNVDPNNTECSEDVEVFTQGNSFSCIAICSVQRFSKMLDQILEPLCDFASRKPWELFSTRRSSLGESNKELLVPHSSPCASARIINLDFFFHVLLVKCSYTRTYSNRMTFATVKA</sequence>
<dbReference type="EMBL" id="CM046394">
    <property type="protein sequence ID" value="KAI8548569.1"/>
    <property type="molecule type" value="Genomic_DNA"/>
</dbReference>
<evidence type="ECO:0000313" key="2">
    <source>
        <dbReference type="Proteomes" id="UP001062846"/>
    </source>
</evidence>
<dbReference type="Proteomes" id="UP001062846">
    <property type="component" value="Chromosome 7"/>
</dbReference>
<organism evidence="1 2">
    <name type="scientific">Rhododendron molle</name>
    <name type="common">Chinese azalea</name>
    <name type="synonym">Azalea mollis</name>
    <dbReference type="NCBI Taxonomy" id="49168"/>
    <lineage>
        <taxon>Eukaryota</taxon>
        <taxon>Viridiplantae</taxon>
        <taxon>Streptophyta</taxon>
        <taxon>Embryophyta</taxon>
        <taxon>Tracheophyta</taxon>
        <taxon>Spermatophyta</taxon>
        <taxon>Magnoliopsida</taxon>
        <taxon>eudicotyledons</taxon>
        <taxon>Gunneridae</taxon>
        <taxon>Pentapetalae</taxon>
        <taxon>asterids</taxon>
        <taxon>Ericales</taxon>
        <taxon>Ericaceae</taxon>
        <taxon>Ericoideae</taxon>
        <taxon>Rhodoreae</taxon>
        <taxon>Rhododendron</taxon>
    </lineage>
</organism>
<name>A0ACC0N6R1_RHOML</name>
<keyword evidence="2" id="KW-1185">Reference proteome</keyword>
<protein>
    <submittedName>
        <fullName evidence="1">Uncharacterized protein</fullName>
    </submittedName>
</protein>
<comment type="caution">
    <text evidence="1">The sequence shown here is derived from an EMBL/GenBank/DDBJ whole genome shotgun (WGS) entry which is preliminary data.</text>
</comment>
<proteinExistence type="predicted"/>
<gene>
    <name evidence="1" type="ORF">RHMOL_Rhmol07G0282700</name>
</gene>
<reference evidence="1" key="1">
    <citation type="submission" date="2022-02" db="EMBL/GenBank/DDBJ databases">
        <title>Plant Genome Project.</title>
        <authorList>
            <person name="Zhang R.-G."/>
        </authorList>
    </citation>
    <scope>NUCLEOTIDE SEQUENCE</scope>
    <source>
        <strain evidence="1">AT1</strain>
    </source>
</reference>